<dbReference type="Proteomes" id="UP000580861">
    <property type="component" value="Unassembled WGS sequence"/>
</dbReference>
<proteinExistence type="predicted"/>
<gene>
    <name evidence="1" type="ORF">HDA45_006566</name>
</gene>
<sequence>MVEVVVNYVLRYGCQRAGQCAVSLASCLDGSSQ</sequence>
<protein>
    <submittedName>
        <fullName evidence="1">Uncharacterized protein</fullName>
    </submittedName>
</protein>
<dbReference type="EMBL" id="JACHMX010000001">
    <property type="protein sequence ID" value="MBB5856479.1"/>
    <property type="molecule type" value="Genomic_DNA"/>
</dbReference>
<organism evidence="1 2">
    <name type="scientific">Amycolatopsis umgeniensis</name>
    <dbReference type="NCBI Taxonomy" id="336628"/>
    <lineage>
        <taxon>Bacteria</taxon>
        <taxon>Bacillati</taxon>
        <taxon>Actinomycetota</taxon>
        <taxon>Actinomycetes</taxon>
        <taxon>Pseudonocardiales</taxon>
        <taxon>Pseudonocardiaceae</taxon>
        <taxon>Amycolatopsis</taxon>
    </lineage>
</organism>
<reference evidence="1 2" key="1">
    <citation type="submission" date="2020-08" db="EMBL/GenBank/DDBJ databases">
        <title>Sequencing the genomes of 1000 actinobacteria strains.</title>
        <authorList>
            <person name="Klenk H.-P."/>
        </authorList>
    </citation>
    <scope>NUCLEOTIDE SEQUENCE [LARGE SCALE GENOMIC DNA]</scope>
    <source>
        <strain evidence="1 2">DSM 45272</strain>
    </source>
</reference>
<accession>A0A841B663</accession>
<evidence type="ECO:0000313" key="2">
    <source>
        <dbReference type="Proteomes" id="UP000580861"/>
    </source>
</evidence>
<keyword evidence="2" id="KW-1185">Reference proteome</keyword>
<comment type="caution">
    <text evidence="1">The sequence shown here is derived from an EMBL/GenBank/DDBJ whole genome shotgun (WGS) entry which is preliminary data.</text>
</comment>
<evidence type="ECO:0000313" key="1">
    <source>
        <dbReference type="EMBL" id="MBB5856479.1"/>
    </source>
</evidence>
<dbReference type="AlphaFoldDB" id="A0A841B663"/>
<name>A0A841B663_9PSEU</name>